<reference evidence="2 3" key="1">
    <citation type="submission" date="2015-01" db="EMBL/GenBank/DDBJ databases">
        <title>The Genome Sequence of Fonsecaea pedrosoi CBS 271.37.</title>
        <authorList>
            <consortium name="The Broad Institute Genomics Platform"/>
            <person name="Cuomo C."/>
            <person name="de Hoog S."/>
            <person name="Gorbushina A."/>
            <person name="Stielow B."/>
            <person name="Teixiera M."/>
            <person name="Abouelleil A."/>
            <person name="Chapman S.B."/>
            <person name="Priest M."/>
            <person name="Young S.K."/>
            <person name="Wortman J."/>
            <person name="Nusbaum C."/>
            <person name="Birren B."/>
        </authorList>
    </citation>
    <scope>NUCLEOTIDE SEQUENCE [LARGE SCALE GENOMIC DNA]</scope>
    <source>
        <strain evidence="2 3">CBS 271.37</strain>
    </source>
</reference>
<dbReference type="OrthoDB" id="10563210at2759"/>
<protein>
    <submittedName>
        <fullName evidence="2">Uncharacterized protein</fullName>
    </submittedName>
</protein>
<proteinExistence type="predicted"/>
<evidence type="ECO:0000313" key="3">
    <source>
        <dbReference type="Proteomes" id="UP000053029"/>
    </source>
</evidence>
<name>A0A0D2E5T8_9EURO</name>
<evidence type="ECO:0000313" key="2">
    <source>
        <dbReference type="EMBL" id="KIW85426.1"/>
    </source>
</evidence>
<keyword evidence="3" id="KW-1185">Reference proteome</keyword>
<evidence type="ECO:0000256" key="1">
    <source>
        <dbReference type="SAM" id="MobiDB-lite"/>
    </source>
</evidence>
<dbReference type="HOGENOM" id="CLU_1023213_0_0_1"/>
<dbReference type="EMBL" id="KN846969">
    <property type="protein sequence ID" value="KIW85426.1"/>
    <property type="molecule type" value="Genomic_DNA"/>
</dbReference>
<feature type="compositionally biased region" description="Pro residues" evidence="1">
    <location>
        <begin position="107"/>
        <end position="118"/>
    </location>
</feature>
<dbReference type="RefSeq" id="XP_013289234.1">
    <property type="nucleotide sequence ID" value="XM_013433780.1"/>
</dbReference>
<accession>A0A0D2E5T8</accession>
<gene>
    <name evidence="2" type="ORF">Z517_00816</name>
</gene>
<sequence>MTTAPPKPSVFPNPAMVLSKIPIPNQSIGGPPVNDGQSGNAAMSKPGFVSIVQQPTDLSTNQPIAASDTTRGLSNPMPPQGSIGETVSEPGASDYDPSLLGGASIPPGAPPAGNPYPAPAGGAGPGGSAGPGAGSQNPQSRTKIGGAGLSEPGSSDYDPTLVGDASIPPGAPPVGNYHHPAPAGSAGPHGNTPAYGSATLGATPAPGGTEDPRADPAIGGTGAMGGATPPNSNAPPDGYVTLPDGTTAPGGAPAPVGTIAPDTQGPQLGTLS</sequence>
<dbReference type="VEuPathDB" id="FungiDB:Z517_00816"/>
<feature type="compositionally biased region" description="Gly residues" evidence="1">
    <location>
        <begin position="121"/>
        <end position="133"/>
    </location>
</feature>
<organism evidence="2 3">
    <name type="scientific">Fonsecaea pedrosoi CBS 271.37</name>
    <dbReference type="NCBI Taxonomy" id="1442368"/>
    <lineage>
        <taxon>Eukaryota</taxon>
        <taxon>Fungi</taxon>
        <taxon>Dikarya</taxon>
        <taxon>Ascomycota</taxon>
        <taxon>Pezizomycotina</taxon>
        <taxon>Eurotiomycetes</taxon>
        <taxon>Chaetothyriomycetidae</taxon>
        <taxon>Chaetothyriales</taxon>
        <taxon>Herpotrichiellaceae</taxon>
        <taxon>Fonsecaea</taxon>
    </lineage>
</organism>
<dbReference type="GeneID" id="25300306"/>
<feature type="compositionally biased region" description="Polar residues" evidence="1">
    <location>
        <begin position="51"/>
        <end position="73"/>
    </location>
</feature>
<feature type="region of interest" description="Disordered" evidence="1">
    <location>
        <begin position="22"/>
        <end position="272"/>
    </location>
</feature>
<dbReference type="Proteomes" id="UP000053029">
    <property type="component" value="Unassembled WGS sequence"/>
</dbReference>
<dbReference type="AlphaFoldDB" id="A0A0D2E5T8"/>